<dbReference type="EMBL" id="PHRB01000008">
    <property type="protein sequence ID" value="PJO66331.1"/>
    <property type="molecule type" value="Genomic_DNA"/>
</dbReference>
<dbReference type="OrthoDB" id="9025917at2"/>
<gene>
    <name evidence="2" type="ORF">CWD88_10900</name>
    <name evidence="1" type="ORF">Y036_2009</name>
</gene>
<accession>A0A069BCB6</accession>
<protein>
    <submittedName>
        <fullName evidence="1">Uncharacterized protein</fullName>
    </submittedName>
</protein>
<evidence type="ECO:0000313" key="2">
    <source>
        <dbReference type="EMBL" id="PJO66331.1"/>
    </source>
</evidence>
<dbReference type="EMBL" id="JQIM01000010">
    <property type="protein sequence ID" value="KGX06675.1"/>
    <property type="molecule type" value="Genomic_DNA"/>
</dbReference>
<evidence type="ECO:0000313" key="4">
    <source>
        <dbReference type="Proteomes" id="UP000231878"/>
    </source>
</evidence>
<proteinExistence type="predicted"/>
<dbReference type="RefSeq" id="WP_004202912.1">
    <property type="nucleotide sequence ID" value="NZ_AP028071.1"/>
</dbReference>
<reference evidence="2 4" key="2">
    <citation type="submission" date="2017-11" db="EMBL/GenBank/DDBJ databases">
        <title>Molecular characterization of Burkholderia pseudomallei and closely related isolates from Vietnam.</title>
        <authorList>
            <person name="Ustinov D.V."/>
            <person name="Antonov A.S."/>
            <person name="Avdusheva E.F."/>
            <person name="Shpak I.M."/>
            <person name="Zakharova I.B."/>
            <person name="Thi L.A."/>
            <person name="Teteryatnikova N."/>
            <person name="Lopasteyskaya Y.A."/>
            <person name="Kuzyutina J.A."/>
            <person name="Ngo T.N."/>
            <person name="Victorov D.V."/>
        </authorList>
    </citation>
    <scope>NUCLEOTIDE SEQUENCE [LARGE SCALE GENOMIC DNA]</scope>
    <source>
        <strain evidence="2 4">V1512</strain>
    </source>
</reference>
<dbReference type="AlphaFoldDB" id="A0A069BCB6"/>
<name>A0A069BCB6_BURPE</name>
<evidence type="ECO:0000313" key="1">
    <source>
        <dbReference type="EMBL" id="KGX06675.1"/>
    </source>
</evidence>
<sequence length="56" mass="6177">MDGWVVIGIVLAAWIAGAIVFVHRASAVFFQALGCAQRVKKDERRARLSGLREAHE</sequence>
<reference evidence="1 3" key="1">
    <citation type="submission" date="2014-08" db="EMBL/GenBank/DDBJ databases">
        <authorList>
            <person name="Bunnell A."/>
            <person name="Chain P.S."/>
            <person name="Chertkov O."/>
            <person name="Currie B.J."/>
            <person name="Daligault H.E."/>
            <person name="Davenport K.W."/>
            <person name="Davis C."/>
            <person name="Gleasner C.D."/>
            <person name="Johnson S.L."/>
            <person name="Kaestli M."/>
            <person name="Koren S."/>
            <person name="Kunde Y.A."/>
            <person name="Mayo M."/>
            <person name="McMurry K.K."/>
            <person name="Price E.P."/>
            <person name="Reitenga K.G."/>
            <person name="Robison R."/>
            <person name="Rosovitz M.J."/>
            <person name="Sarovich D.S."/>
            <person name="Teshima H."/>
        </authorList>
    </citation>
    <scope>NUCLEOTIDE SEQUENCE [LARGE SCALE GENOMIC DNA]</scope>
    <source>
        <strain evidence="1 3">MSHR44</strain>
    </source>
</reference>
<organism evidence="1 3">
    <name type="scientific">Burkholderia pseudomallei</name>
    <name type="common">Pseudomonas pseudomallei</name>
    <dbReference type="NCBI Taxonomy" id="28450"/>
    <lineage>
        <taxon>Bacteria</taxon>
        <taxon>Pseudomonadati</taxon>
        <taxon>Pseudomonadota</taxon>
        <taxon>Betaproteobacteria</taxon>
        <taxon>Burkholderiales</taxon>
        <taxon>Burkholderiaceae</taxon>
        <taxon>Burkholderia</taxon>
        <taxon>pseudomallei group</taxon>
    </lineage>
</organism>
<evidence type="ECO:0000313" key="3">
    <source>
        <dbReference type="Proteomes" id="UP000030475"/>
    </source>
</evidence>
<dbReference type="GeneID" id="93062017"/>
<dbReference type="OMA" id="YAHGAKK"/>
<comment type="caution">
    <text evidence="1">The sequence shown here is derived from an EMBL/GenBank/DDBJ whole genome shotgun (WGS) entry which is preliminary data.</text>
</comment>
<dbReference type="Proteomes" id="UP000030475">
    <property type="component" value="Unassembled WGS sequence"/>
</dbReference>
<dbReference type="KEGG" id="but:X994_2711"/>
<dbReference type="Proteomes" id="UP000231878">
    <property type="component" value="Unassembled WGS sequence"/>
</dbReference>